<sequence>MPPTKRQHSDSNAVAESSSRRRSQRLSLPVKKPKYAEDDSESVDKKPNGKAMKRGAKQESYSEAPSDSEDASDIVSDAESDAESEAPQPKSRKGRGKPKATPAKALVSRSKKKASKKVSEDEDEDGDDSDDSGVRKVFIKPHTQLTNDGGISYEDHKVHPNTVAFLKKLKANNNRPWLKDNDAEYRRSLKDWQSFVEYATEKIIDVDDTIPELPAKDLVFRIYRDIRFSNNPTPYKSQFSAAWSRTGKKGPFACYYVHLEPGSSFIGGGLYHPDNETLAKLRASIDERPQRWERALMDPDFRQVFFPDVKGGLDKMKKAFAARNQENALKVKPKGFIADHRDIELLKLRNFTFSKKIHADDLTKEGAGNKVADIVRGMLGFVTHLNKIVMPDPGDDSDSEDGDEGDEDEDDDEE</sequence>
<dbReference type="AlphaFoldDB" id="A0AAD5RZ11"/>
<accession>A0AAD5RZ11</accession>
<feature type="compositionally biased region" description="Acidic residues" evidence="1">
    <location>
        <begin position="120"/>
        <end position="131"/>
    </location>
</feature>
<gene>
    <name evidence="2" type="ORF">MKZ38_001449</name>
</gene>
<evidence type="ECO:0000313" key="3">
    <source>
        <dbReference type="Proteomes" id="UP001201980"/>
    </source>
</evidence>
<dbReference type="PANTHER" id="PTHR36452:SF1">
    <property type="entry name" value="DUF2461 DOMAIN-CONTAINING PROTEIN"/>
    <property type="match status" value="1"/>
</dbReference>
<reference evidence="2" key="1">
    <citation type="submission" date="2022-07" db="EMBL/GenBank/DDBJ databases">
        <title>Draft genome sequence of Zalerion maritima ATCC 34329, a (micro)plastics degrading marine fungus.</title>
        <authorList>
            <person name="Paco A."/>
            <person name="Goncalves M.F.M."/>
            <person name="Rocha-Santos T.A.P."/>
            <person name="Alves A."/>
        </authorList>
    </citation>
    <scope>NUCLEOTIDE SEQUENCE</scope>
    <source>
        <strain evidence="2">ATCC 34329</strain>
    </source>
</reference>
<evidence type="ECO:0000313" key="2">
    <source>
        <dbReference type="EMBL" id="KAJ2906468.1"/>
    </source>
</evidence>
<evidence type="ECO:0000256" key="1">
    <source>
        <dbReference type="SAM" id="MobiDB-lite"/>
    </source>
</evidence>
<feature type="compositionally biased region" description="Basic and acidic residues" evidence="1">
    <location>
        <begin position="34"/>
        <end position="47"/>
    </location>
</feature>
<feature type="region of interest" description="Disordered" evidence="1">
    <location>
        <begin position="389"/>
        <end position="414"/>
    </location>
</feature>
<dbReference type="Pfam" id="PF09365">
    <property type="entry name" value="DUF2461"/>
    <property type="match status" value="1"/>
</dbReference>
<evidence type="ECO:0008006" key="4">
    <source>
        <dbReference type="Google" id="ProtNLM"/>
    </source>
</evidence>
<protein>
    <recommendedName>
        <fullName evidence="4">DUF2461 domain-containing protein</fullName>
    </recommendedName>
</protein>
<dbReference type="Proteomes" id="UP001201980">
    <property type="component" value="Unassembled WGS sequence"/>
</dbReference>
<proteinExistence type="predicted"/>
<keyword evidence="3" id="KW-1185">Reference proteome</keyword>
<dbReference type="PANTHER" id="PTHR36452">
    <property type="entry name" value="CHROMOSOME 12, WHOLE GENOME SHOTGUN SEQUENCE"/>
    <property type="match status" value="1"/>
</dbReference>
<feature type="compositionally biased region" description="Acidic residues" evidence="1">
    <location>
        <begin position="66"/>
        <end position="84"/>
    </location>
</feature>
<name>A0AAD5RZ11_9PEZI</name>
<dbReference type="NCBIfam" id="TIGR02453">
    <property type="entry name" value="TIGR02453 family protein"/>
    <property type="match status" value="1"/>
</dbReference>
<feature type="compositionally biased region" description="Acidic residues" evidence="1">
    <location>
        <begin position="393"/>
        <end position="414"/>
    </location>
</feature>
<dbReference type="EMBL" id="JAKWBI020000013">
    <property type="protein sequence ID" value="KAJ2906468.1"/>
    <property type="molecule type" value="Genomic_DNA"/>
</dbReference>
<comment type="caution">
    <text evidence="2">The sequence shown here is derived from an EMBL/GenBank/DDBJ whole genome shotgun (WGS) entry which is preliminary data.</text>
</comment>
<feature type="region of interest" description="Disordered" evidence="1">
    <location>
        <begin position="1"/>
        <end position="135"/>
    </location>
</feature>
<organism evidence="2 3">
    <name type="scientific">Zalerion maritima</name>
    <dbReference type="NCBI Taxonomy" id="339359"/>
    <lineage>
        <taxon>Eukaryota</taxon>
        <taxon>Fungi</taxon>
        <taxon>Dikarya</taxon>
        <taxon>Ascomycota</taxon>
        <taxon>Pezizomycotina</taxon>
        <taxon>Sordariomycetes</taxon>
        <taxon>Lulworthiomycetidae</taxon>
        <taxon>Lulworthiales</taxon>
        <taxon>Lulworthiaceae</taxon>
        <taxon>Zalerion</taxon>
    </lineage>
</organism>
<dbReference type="InterPro" id="IPR012808">
    <property type="entry name" value="CHP02453"/>
</dbReference>